<protein>
    <submittedName>
        <fullName evidence="1">Uncharacterized protein</fullName>
    </submittedName>
</protein>
<name>A0AAD6YLB7_9AGAR</name>
<proteinExistence type="predicted"/>
<evidence type="ECO:0000313" key="1">
    <source>
        <dbReference type="EMBL" id="KAJ7223017.1"/>
    </source>
</evidence>
<keyword evidence="2" id="KW-1185">Reference proteome</keyword>
<sequence>MSFPVLEEIMITVCDCSLAPIILLRAGLFPCTPQLPTLAVDVELLEFVTELFLNLPPNNRALCETLEVFLAARRYKLATRDSLRVRFRNAVQWYSTLLHNTKLQVDGRLHKALARLRHSRDDSIWQPRTAAGLRLRPPPPSSRPLPL</sequence>
<accession>A0AAD6YLB7</accession>
<dbReference type="Proteomes" id="UP001219525">
    <property type="component" value="Unassembled WGS sequence"/>
</dbReference>
<dbReference type="EMBL" id="JARJCW010000006">
    <property type="protein sequence ID" value="KAJ7223017.1"/>
    <property type="molecule type" value="Genomic_DNA"/>
</dbReference>
<gene>
    <name evidence="1" type="ORF">GGX14DRAFT_352247</name>
</gene>
<dbReference type="AlphaFoldDB" id="A0AAD6YLB7"/>
<organism evidence="1 2">
    <name type="scientific">Mycena pura</name>
    <dbReference type="NCBI Taxonomy" id="153505"/>
    <lineage>
        <taxon>Eukaryota</taxon>
        <taxon>Fungi</taxon>
        <taxon>Dikarya</taxon>
        <taxon>Basidiomycota</taxon>
        <taxon>Agaricomycotina</taxon>
        <taxon>Agaricomycetes</taxon>
        <taxon>Agaricomycetidae</taxon>
        <taxon>Agaricales</taxon>
        <taxon>Marasmiineae</taxon>
        <taxon>Mycenaceae</taxon>
        <taxon>Mycena</taxon>
    </lineage>
</organism>
<reference evidence="1" key="1">
    <citation type="submission" date="2023-03" db="EMBL/GenBank/DDBJ databases">
        <title>Massive genome expansion in bonnet fungi (Mycena s.s.) driven by repeated elements and novel gene families across ecological guilds.</title>
        <authorList>
            <consortium name="Lawrence Berkeley National Laboratory"/>
            <person name="Harder C.B."/>
            <person name="Miyauchi S."/>
            <person name="Viragh M."/>
            <person name="Kuo A."/>
            <person name="Thoen E."/>
            <person name="Andreopoulos B."/>
            <person name="Lu D."/>
            <person name="Skrede I."/>
            <person name="Drula E."/>
            <person name="Henrissat B."/>
            <person name="Morin E."/>
            <person name="Kohler A."/>
            <person name="Barry K."/>
            <person name="LaButti K."/>
            <person name="Morin E."/>
            <person name="Salamov A."/>
            <person name="Lipzen A."/>
            <person name="Mereny Z."/>
            <person name="Hegedus B."/>
            <person name="Baldrian P."/>
            <person name="Stursova M."/>
            <person name="Weitz H."/>
            <person name="Taylor A."/>
            <person name="Grigoriev I.V."/>
            <person name="Nagy L.G."/>
            <person name="Martin F."/>
            <person name="Kauserud H."/>
        </authorList>
    </citation>
    <scope>NUCLEOTIDE SEQUENCE</scope>
    <source>
        <strain evidence="1">9144</strain>
    </source>
</reference>
<comment type="caution">
    <text evidence="1">The sequence shown here is derived from an EMBL/GenBank/DDBJ whole genome shotgun (WGS) entry which is preliminary data.</text>
</comment>
<evidence type="ECO:0000313" key="2">
    <source>
        <dbReference type="Proteomes" id="UP001219525"/>
    </source>
</evidence>